<organism evidence="1 2">
    <name type="scientific">Trichoderma simmonsii</name>
    <dbReference type="NCBI Taxonomy" id="1491479"/>
    <lineage>
        <taxon>Eukaryota</taxon>
        <taxon>Fungi</taxon>
        <taxon>Dikarya</taxon>
        <taxon>Ascomycota</taxon>
        <taxon>Pezizomycotina</taxon>
        <taxon>Sordariomycetes</taxon>
        <taxon>Hypocreomycetidae</taxon>
        <taxon>Hypocreales</taxon>
        <taxon>Hypocreaceae</taxon>
        <taxon>Trichoderma</taxon>
    </lineage>
</organism>
<proteinExistence type="predicted"/>
<dbReference type="Proteomes" id="UP000826661">
    <property type="component" value="Chromosome III"/>
</dbReference>
<reference evidence="1 2" key="1">
    <citation type="journal article" date="2021" name="BMC Genomics">
        <title>Telomere-to-telomere genome assembly of asparaginase-producing Trichoderma simmonsii.</title>
        <authorList>
            <person name="Chung D."/>
            <person name="Kwon Y.M."/>
            <person name="Yang Y."/>
        </authorList>
    </citation>
    <scope>NUCLEOTIDE SEQUENCE [LARGE SCALE GENOMIC DNA]</scope>
    <source>
        <strain evidence="1 2">GH-Sj1</strain>
    </source>
</reference>
<sequence>MGQSSAHRCDDIHNGYNTLVTRYAIFLFFQIRSIRLKVRMSDGTRRYYSDQIRHSGCGFGQVSYQVEQKRKDLSLSVILLTFDIKVFAALHIQEQYCRILTISHI</sequence>
<dbReference type="AlphaFoldDB" id="A0A8G0LHE1"/>
<accession>A0A8G0LHE1</accession>
<keyword evidence="2" id="KW-1185">Reference proteome</keyword>
<evidence type="ECO:0000313" key="2">
    <source>
        <dbReference type="Proteomes" id="UP000826661"/>
    </source>
</evidence>
<evidence type="ECO:0000313" key="1">
    <source>
        <dbReference type="EMBL" id="QYS99979.1"/>
    </source>
</evidence>
<name>A0A8G0LHE1_9HYPO</name>
<protein>
    <submittedName>
        <fullName evidence="1">Uncharacterized protein</fullName>
    </submittedName>
</protein>
<dbReference type="EMBL" id="CP075866">
    <property type="protein sequence ID" value="QYS99979.1"/>
    <property type="molecule type" value="Genomic_DNA"/>
</dbReference>
<gene>
    <name evidence="1" type="ORF">H0G86_007094</name>
</gene>